<accession>A0A917NKT7</accession>
<dbReference type="Proteomes" id="UP000625682">
    <property type="component" value="Unassembled WGS sequence"/>
</dbReference>
<proteinExistence type="predicted"/>
<dbReference type="AlphaFoldDB" id="A0A917NKT7"/>
<evidence type="ECO:0000313" key="2">
    <source>
        <dbReference type="Proteomes" id="UP000625682"/>
    </source>
</evidence>
<reference evidence="1" key="1">
    <citation type="journal article" date="2014" name="Int. J. Syst. Evol. Microbiol.">
        <title>Complete genome sequence of Corynebacterium casei LMG S-19264T (=DSM 44701T), isolated from a smear-ripened cheese.</title>
        <authorList>
            <consortium name="US DOE Joint Genome Institute (JGI-PGF)"/>
            <person name="Walter F."/>
            <person name="Albersmeier A."/>
            <person name="Kalinowski J."/>
            <person name="Ruckert C."/>
        </authorList>
    </citation>
    <scope>NUCLEOTIDE SEQUENCE</scope>
    <source>
        <strain evidence="1">CGMCC 4.7272</strain>
    </source>
</reference>
<reference evidence="1" key="2">
    <citation type="submission" date="2020-09" db="EMBL/GenBank/DDBJ databases">
        <authorList>
            <person name="Sun Q."/>
            <person name="Zhou Y."/>
        </authorList>
    </citation>
    <scope>NUCLEOTIDE SEQUENCE</scope>
    <source>
        <strain evidence="1">CGMCC 4.7272</strain>
    </source>
</reference>
<sequence length="190" mass="20173">MRAGREEAAVTSVRVWGPGAGAVVVLAATGVWAMGAQEVDPRLWGEVRPVIETRLVADARGSGYGETVAGLRARWFCRAEALELGREDDGVVRAGVNTLCMEYGVRGGALVECGGARYPQVLRLEREAHGGYRVVSREEPPDGAGYAEWTEDHFGFYAESGADGTMSSTALETAARTHFGLPADARVAAC</sequence>
<keyword evidence="2" id="KW-1185">Reference proteome</keyword>
<comment type="caution">
    <text evidence="1">The sequence shown here is derived from an EMBL/GenBank/DDBJ whole genome shotgun (WGS) entry which is preliminary data.</text>
</comment>
<gene>
    <name evidence="1" type="ORF">GCM10012282_01670</name>
</gene>
<organism evidence="1 2">
    <name type="scientific">Streptomyces lacrimifluminis</name>
    <dbReference type="NCBI Taxonomy" id="1500077"/>
    <lineage>
        <taxon>Bacteria</taxon>
        <taxon>Bacillati</taxon>
        <taxon>Actinomycetota</taxon>
        <taxon>Actinomycetes</taxon>
        <taxon>Kitasatosporales</taxon>
        <taxon>Streptomycetaceae</taxon>
        <taxon>Streptomyces</taxon>
    </lineage>
</organism>
<protein>
    <submittedName>
        <fullName evidence="1">Uncharacterized protein</fullName>
    </submittedName>
</protein>
<name>A0A917NKT7_9ACTN</name>
<dbReference type="EMBL" id="BMMU01000001">
    <property type="protein sequence ID" value="GGJ08698.1"/>
    <property type="molecule type" value="Genomic_DNA"/>
</dbReference>
<evidence type="ECO:0000313" key="1">
    <source>
        <dbReference type="EMBL" id="GGJ08698.1"/>
    </source>
</evidence>